<dbReference type="AlphaFoldDB" id="A0A8X8GTC8"/>
<evidence type="ECO:0000313" key="3">
    <source>
        <dbReference type="Proteomes" id="UP000887320"/>
    </source>
</evidence>
<gene>
    <name evidence="2" type="ORF">KW868_17085</name>
</gene>
<evidence type="ECO:0000256" key="1">
    <source>
        <dbReference type="SAM" id="SignalP"/>
    </source>
</evidence>
<evidence type="ECO:0000313" key="2">
    <source>
        <dbReference type="EMBL" id="MCF0266166.1"/>
    </source>
</evidence>
<proteinExistence type="predicted"/>
<name>A0A8X8GTC8_ACIGI</name>
<accession>A0A8X8GTC8</accession>
<dbReference type="Proteomes" id="UP000887320">
    <property type="component" value="Unassembled WGS sequence"/>
</dbReference>
<protein>
    <submittedName>
        <fullName evidence="2">Uncharacterized protein</fullName>
    </submittedName>
</protein>
<organism evidence="2 3">
    <name type="scientific">Acinetobacter guillouiae</name>
    <name type="common">Acinetobacter genomosp. 11</name>
    <dbReference type="NCBI Taxonomy" id="106649"/>
    <lineage>
        <taxon>Bacteria</taxon>
        <taxon>Pseudomonadati</taxon>
        <taxon>Pseudomonadota</taxon>
        <taxon>Gammaproteobacteria</taxon>
        <taxon>Moraxellales</taxon>
        <taxon>Moraxellaceae</taxon>
        <taxon>Acinetobacter</taxon>
    </lineage>
</organism>
<reference evidence="2" key="1">
    <citation type="submission" date="2021-07" db="EMBL/GenBank/DDBJ databases">
        <authorList>
            <person name="Fernandez M."/>
            <person name="Pereira P."/>
            <person name="Torres Tejerizo G.A."/>
            <person name="Gonzalez P."/>
            <person name="Agostini E."/>
        </authorList>
    </citation>
    <scope>NUCLEOTIDE SEQUENCE</scope>
    <source>
        <strain evidence="2">SFC 500-1A</strain>
    </source>
</reference>
<dbReference type="RefSeq" id="WP_234624019.1">
    <property type="nucleotide sequence ID" value="NZ_JAHWXT010000006.1"/>
</dbReference>
<sequence length="195" mass="22220">MLKIITSTLLFSFSALAFAKSYSNISLEVLGYDSDKKAVLILENSASYDIPRVYRYSLSEKRYDLLKYDENFTGITDQQSFQQKLSSIKTQLKPLKKIVLQDFNVNLLEQRPSDTESSDSFKTIYGSIFTISSPQYQSLQQNLTSYSPEIKLKQAFELPKNKGALITFESLSLPFDEGYSREETVVLFPTGQLPK</sequence>
<feature type="signal peptide" evidence="1">
    <location>
        <begin position="1"/>
        <end position="19"/>
    </location>
</feature>
<dbReference type="EMBL" id="JAHWXT010000006">
    <property type="protein sequence ID" value="MCF0266166.1"/>
    <property type="molecule type" value="Genomic_DNA"/>
</dbReference>
<comment type="caution">
    <text evidence="2">The sequence shown here is derived from an EMBL/GenBank/DDBJ whole genome shotgun (WGS) entry which is preliminary data.</text>
</comment>
<feature type="chain" id="PRO_5036447892" evidence="1">
    <location>
        <begin position="20"/>
        <end position="195"/>
    </location>
</feature>
<keyword evidence="1" id="KW-0732">Signal</keyword>